<dbReference type="PANTHER" id="PTHR11220:SF54">
    <property type="entry name" value="OS02G0533200 PROTEIN"/>
    <property type="match status" value="1"/>
</dbReference>
<dbReference type="InterPro" id="IPR011256">
    <property type="entry name" value="Reg_factor_effector_dom_sf"/>
</dbReference>
<sequence>MKSFFFLLVFFLCGRKEWRRGTAIFSPRAPPRGSSPAGGPPCGEAPPVAMALPPPGAAPRRRSPTALETRVSLVAALAAQTISLSQRALRELLTEAAKYAAPSRRFGEPRSLEEALMSVPDLETVDFKVLKRTANYEIREVKPFFIAETTMPGKSGFDFSGSGQAFNVLAGYLFGKNTASEEMEMTTPVLTRRAQSDGERMEMTTPVITKQGEEGAWQMSFVLPSKYGGNVPQPKDPSVRIREVPGKIVAVAAFSGLVTDEVVREKELRLRDALRGEPEFQVKESTSVEVAQFNPPFTLPFARRNEVSLEVEKKG</sequence>
<dbReference type="Pfam" id="PF04832">
    <property type="entry name" value="SOUL"/>
    <property type="match status" value="2"/>
</dbReference>
<evidence type="ECO:0000313" key="5">
    <source>
        <dbReference type="Proteomes" id="UP001189122"/>
    </source>
</evidence>
<organism evidence="4">
    <name type="scientific">Spirodela intermedia</name>
    <name type="common">Intermediate duckweed</name>
    <dbReference type="NCBI Taxonomy" id="51605"/>
    <lineage>
        <taxon>Eukaryota</taxon>
        <taxon>Viridiplantae</taxon>
        <taxon>Streptophyta</taxon>
        <taxon>Embryophyta</taxon>
        <taxon>Tracheophyta</taxon>
        <taxon>Spermatophyta</taxon>
        <taxon>Magnoliopsida</taxon>
        <taxon>Liliopsida</taxon>
        <taxon>Araceae</taxon>
        <taxon>Lemnoideae</taxon>
        <taxon>Spirodela</taxon>
    </lineage>
</organism>
<dbReference type="SUPFAM" id="SSF55136">
    <property type="entry name" value="Probable bacterial effector-binding domain"/>
    <property type="match status" value="2"/>
</dbReference>
<dbReference type="Gene3D" id="3.20.80.10">
    <property type="entry name" value="Regulatory factor, effector binding domain"/>
    <property type="match status" value="1"/>
</dbReference>
<dbReference type="InterPro" id="IPR006917">
    <property type="entry name" value="SOUL_heme-bd"/>
</dbReference>
<dbReference type="EMBL" id="CACRZD030000005">
    <property type="protein sequence ID" value="CAA6660663.1"/>
    <property type="molecule type" value="Genomic_DNA"/>
</dbReference>
<accession>A0A7I8IRR5</accession>
<evidence type="ECO:0000256" key="3">
    <source>
        <dbReference type="SAM" id="SignalP"/>
    </source>
</evidence>
<dbReference type="PANTHER" id="PTHR11220">
    <property type="entry name" value="HEME-BINDING PROTEIN-RELATED"/>
    <property type="match status" value="1"/>
</dbReference>
<dbReference type="EMBL" id="LR743592">
    <property type="protein sequence ID" value="CAA2620910.1"/>
    <property type="molecule type" value="Genomic_DNA"/>
</dbReference>
<dbReference type="AlphaFoldDB" id="A0A7I8IRR5"/>
<gene>
    <name evidence="4" type="ORF">SI7747_05007079</name>
</gene>
<evidence type="ECO:0000313" key="4">
    <source>
        <dbReference type="EMBL" id="CAA2620910.1"/>
    </source>
</evidence>
<feature type="chain" id="PRO_5029867685" evidence="3">
    <location>
        <begin position="24"/>
        <end position="315"/>
    </location>
</feature>
<feature type="signal peptide" evidence="3">
    <location>
        <begin position="1"/>
        <end position="23"/>
    </location>
</feature>
<dbReference type="Proteomes" id="UP001189122">
    <property type="component" value="Unassembled WGS sequence"/>
</dbReference>
<evidence type="ECO:0000256" key="2">
    <source>
        <dbReference type="SAM" id="MobiDB-lite"/>
    </source>
</evidence>
<evidence type="ECO:0000256" key="1">
    <source>
        <dbReference type="ARBA" id="ARBA00009817"/>
    </source>
</evidence>
<comment type="similarity">
    <text evidence="1">Belongs to the HEBP family.</text>
</comment>
<feature type="region of interest" description="Disordered" evidence="2">
    <location>
        <begin position="24"/>
        <end position="64"/>
    </location>
</feature>
<reference evidence="4 5" key="1">
    <citation type="submission" date="2019-12" db="EMBL/GenBank/DDBJ databases">
        <authorList>
            <person name="Scholz U."/>
            <person name="Mascher M."/>
            <person name="Fiebig A."/>
        </authorList>
    </citation>
    <scope>NUCLEOTIDE SEQUENCE</scope>
</reference>
<name>A0A7I8IRR5_SPIIN</name>
<protein>
    <submittedName>
        <fullName evidence="4">Uncharacterized protein</fullName>
    </submittedName>
</protein>
<keyword evidence="5" id="KW-1185">Reference proteome</keyword>
<keyword evidence="3" id="KW-0732">Signal</keyword>
<proteinExistence type="inferred from homology"/>